<dbReference type="EMBL" id="JAJJMB010001716">
    <property type="protein sequence ID" value="KAI3955920.1"/>
    <property type="molecule type" value="Genomic_DNA"/>
</dbReference>
<proteinExistence type="predicted"/>
<keyword evidence="3" id="KW-1185">Reference proteome</keyword>
<accession>A0AAD4TH75</accession>
<keyword evidence="1" id="KW-1133">Transmembrane helix</keyword>
<feature type="transmembrane region" description="Helical" evidence="1">
    <location>
        <begin position="12"/>
        <end position="29"/>
    </location>
</feature>
<organism evidence="2 3">
    <name type="scientific">Papaver atlanticum</name>
    <dbReference type="NCBI Taxonomy" id="357466"/>
    <lineage>
        <taxon>Eukaryota</taxon>
        <taxon>Viridiplantae</taxon>
        <taxon>Streptophyta</taxon>
        <taxon>Embryophyta</taxon>
        <taxon>Tracheophyta</taxon>
        <taxon>Spermatophyta</taxon>
        <taxon>Magnoliopsida</taxon>
        <taxon>Ranunculales</taxon>
        <taxon>Papaveraceae</taxon>
        <taxon>Papaveroideae</taxon>
        <taxon>Papaver</taxon>
    </lineage>
</organism>
<evidence type="ECO:0000313" key="3">
    <source>
        <dbReference type="Proteomes" id="UP001202328"/>
    </source>
</evidence>
<comment type="caution">
    <text evidence="2">The sequence shown here is derived from an EMBL/GenBank/DDBJ whole genome shotgun (WGS) entry which is preliminary data.</text>
</comment>
<gene>
    <name evidence="2" type="ORF">MKW98_006280</name>
</gene>
<keyword evidence="1" id="KW-0812">Transmembrane</keyword>
<protein>
    <submittedName>
        <fullName evidence="2">Uncharacterized protein</fullName>
    </submittedName>
</protein>
<keyword evidence="1" id="KW-0472">Membrane</keyword>
<dbReference type="Proteomes" id="UP001202328">
    <property type="component" value="Unassembled WGS sequence"/>
</dbReference>
<name>A0AAD4TH75_9MAGN</name>
<dbReference type="AlphaFoldDB" id="A0AAD4TH75"/>
<evidence type="ECO:0000256" key="1">
    <source>
        <dbReference type="SAM" id="Phobius"/>
    </source>
</evidence>
<evidence type="ECO:0000313" key="2">
    <source>
        <dbReference type="EMBL" id="KAI3955920.1"/>
    </source>
</evidence>
<reference evidence="2" key="1">
    <citation type="submission" date="2022-04" db="EMBL/GenBank/DDBJ databases">
        <title>A functionally conserved STORR gene fusion in Papaver species that diverged 16.8 million years ago.</title>
        <authorList>
            <person name="Catania T."/>
        </authorList>
    </citation>
    <scope>NUCLEOTIDE SEQUENCE</scope>
    <source>
        <strain evidence="2">S-188037</strain>
    </source>
</reference>
<feature type="transmembrane region" description="Helical" evidence="1">
    <location>
        <begin position="116"/>
        <end position="136"/>
    </location>
</feature>
<sequence>MGHGKVLASPLRWVWSTQVVGIMMIILFTKVRSSDDQSNGAPATGLLCISECSTCPQICAPPPPIDCPPPPKSYNVYQGPPKPKPSVAVLPPPPPGAPKGFSNYPYYYFYNKGSSLNLPCSIFTFLLLVIFSHVLYLY</sequence>